<dbReference type="SUPFAM" id="SSF56399">
    <property type="entry name" value="ADP-ribosylation"/>
    <property type="match status" value="1"/>
</dbReference>
<dbReference type="InterPro" id="IPR000626">
    <property type="entry name" value="Ubiquitin-like_dom"/>
</dbReference>
<dbReference type="CDD" id="cd17039">
    <property type="entry name" value="Ubl_ubiquitin_like"/>
    <property type="match status" value="1"/>
</dbReference>
<protein>
    <submittedName>
        <fullName evidence="2">14970_t:CDS:1</fullName>
    </submittedName>
</protein>
<accession>A0A9W4SHX9</accession>
<dbReference type="SMART" id="SM00213">
    <property type="entry name" value="UBQ"/>
    <property type="match status" value="1"/>
</dbReference>
<sequence length="311" mass="35103">MSQLALVASALSSFTSIKTYDECVANKIPIAPTQILDANTNHVLILSRYVETEKNASKSAFNAPSKGLIQIFVITLSGESRAMLVFPQSTVLELKHVIQEKLGYIITQIRLELACKPLEDDKSLASYDIKQGDNVNILFRLLGGYGFYVIKEDLLDRKYDRDYTNRKNEGKTYFRGKLLYHKPYGWKRIALNVSGKYGSNNKWLGSVGDSSDEWPVSYHGTKKDCADSIANQGYLLSKGVRFAKGKGIYSSPKIEVAEQFAIQFVHAGYNYKVVFQNRVNPVGLVKYDDIHYWVTPDEKNIRPYGLCVKKV</sequence>
<organism evidence="2 3">
    <name type="scientific">Funneliformis geosporum</name>
    <dbReference type="NCBI Taxonomy" id="1117311"/>
    <lineage>
        <taxon>Eukaryota</taxon>
        <taxon>Fungi</taxon>
        <taxon>Fungi incertae sedis</taxon>
        <taxon>Mucoromycota</taxon>
        <taxon>Glomeromycotina</taxon>
        <taxon>Glomeromycetes</taxon>
        <taxon>Glomerales</taxon>
        <taxon>Glomeraceae</taxon>
        <taxon>Funneliformis</taxon>
    </lineage>
</organism>
<reference evidence="2" key="1">
    <citation type="submission" date="2022-08" db="EMBL/GenBank/DDBJ databases">
        <authorList>
            <person name="Kallberg Y."/>
            <person name="Tangrot J."/>
            <person name="Rosling A."/>
        </authorList>
    </citation>
    <scope>NUCLEOTIDE SEQUENCE</scope>
    <source>
        <strain evidence="2">Wild A</strain>
    </source>
</reference>
<dbReference type="InterPro" id="IPR029071">
    <property type="entry name" value="Ubiquitin-like_domsf"/>
</dbReference>
<dbReference type="PROSITE" id="PS50053">
    <property type="entry name" value="UBIQUITIN_2"/>
    <property type="match status" value="1"/>
</dbReference>
<dbReference type="Pfam" id="PF00240">
    <property type="entry name" value="ubiquitin"/>
    <property type="match status" value="1"/>
</dbReference>
<keyword evidence="3" id="KW-1185">Reference proteome</keyword>
<dbReference type="PANTHER" id="PTHR36649:SF28">
    <property type="entry name" value="UBIQUITIN-LIKE DOMAIN-CONTAINING PROTEIN"/>
    <property type="match status" value="1"/>
</dbReference>
<dbReference type="SUPFAM" id="SSF54236">
    <property type="entry name" value="Ubiquitin-like"/>
    <property type="match status" value="1"/>
</dbReference>
<evidence type="ECO:0000313" key="2">
    <source>
        <dbReference type="EMBL" id="CAI2170094.1"/>
    </source>
</evidence>
<dbReference type="OrthoDB" id="428577at2759"/>
<evidence type="ECO:0000313" key="3">
    <source>
        <dbReference type="Proteomes" id="UP001153678"/>
    </source>
</evidence>
<dbReference type="Proteomes" id="UP001153678">
    <property type="component" value="Unassembled WGS sequence"/>
</dbReference>
<feature type="domain" description="Ubiquitin-like" evidence="1">
    <location>
        <begin position="69"/>
        <end position="144"/>
    </location>
</feature>
<gene>
    <name evidence="2" type="ORF">FWILDA_LOCUS4409</name>
</gene>
<evidence type="ECO:0000259" key="1">
    <source>
        <dbReference type="PROSITE" id="PS50053"/>
    </source>
</evidence>
<dbReference type="Gene3D" id="3.10.20.90">
    <property type="entry name" value="Phosphatidylinositol 3-kinase Catalytic Subunit, Chain A, domain 1"/>
    <property type="match status" value="1"/>
</dbReference>
<comment type="caution">
    <text evidence="2">The sequence shown here is derived from an EMBL/GenBank/DDBJ whole genome shotgun (WGS) entry which is preliminary data.</text>
</comment>
<dbReference type="Gene3D" id="3.90.175.10">
    <property type="entry name" value="Diphtheria Toxin, domain 1"/>
    <property type="match status" value="1"/>
</dbReference>
<dbReference type="AlphaFoldDB" id="A0A9W4SHX9"/>
<dbReference type="PANTHER" id="PTHR36649">
    <property type="entry name" value="UBIQUITIN-LIKE DOMAIN-CONTAINING PROTEIN"/>
    <property type="match status" value="1"/>
</dbReference>
<proteinExistence type="predicted"/>
<dbReference type="EMBL" id="CAMKVN010000655">
    <property type="protein sequence ID" value="CAI2170094.1"/>
    <property type="molecule type" value="Genomic_DNA"/>
</dbReference>
<name>A0A9W4SHX9_9GLOM</name>